<proteinExistence type="predicted"/>
<protein>
    <submittedName>
        <fullName evidence="2">Uncharacterized protein</fullName>
    </submittedName>
</protein>
<keyword evidence="1" id="KW-0175">Coiled coil</keyword>
<sequence>MNRRASNALSSNFETLTVKNLKVEHLSVLKGHNLSGVSEVKVPEENLVHAEPVNLEMESFFNVLQGLKARMDALEAENVALKEKVANLNLEDLKNVDTTVYEREDGAFLGWAQDIEKWVPFREGGT</sequence>
<name>A0A6C0F9D1_9ZZZZ</name>
<dbReference type="AlphaFoldDB" id="A0A6C0F9D1"/>
<accession>A0A6C0F9D1</accession>
<dbReference type="EMBL" id="MN738830">
    <property type="protein sequence ID" value="QHT38457.1"/>
    <property type="molecule type" value="Genomic_DNA"/>
</dbReference>
<evidence type="ECO:0000256" key="1">
    <source>
        <dbReference type="SAM" id="Coils"/>
    </source>
</evidence>
<organism evidence="2">
    <name type="scientific">viral metagenome</name>
    <dbReference type="NCBI Taxonomy" id="1070528"/>
    <lineage>
        <taxon>unclassified sequences</taxon>
        <taxon>metagenomes</taxon>
        <taxon>organismal metagenomes</taxon>
    </lineage>
</organism>
<evidence type="ECO:0000313" key="2">
    <source>
        <dbReference type="EMBL" id="QHT38457.1"/>
    </source>
</evidence>
<feature type="coiled-coil region" evidence="1">
    <location>
        <begin position="57"/>
        <end position="91"/>
    </location>
</feature>
<reference evidence="2" key="1">
    <citation type="journal article" date="2020" name="Nature">
        <title>Giant virus diversity and host interactions through global metagenomics.</title>
        <authorList>
            <person name="Schulz F."/>
            <person name="Roux S."/>
            <person name="Paez-Espino D."/>
            <person name="Jungbluth S."/>
            <person name="Walsh D.A."/>
            <person name="Denef V.J."/>
            <person name="McMahon K.D."/>
            <person name="Konstantinidis K.T."/>
            <person name="Eloe-Fadrosh E.A."/>
            <person name="Kyrpides N.C."/>
            <person name="Woyke T."/>
        </authorList>
    </citation>
    <scope>NUCLEOTIDE SEQUENCE</scope>
    <source>
        <strain evidence="2">GVMAG-S-ERX556101-89</strain>
    </source>
</reference>